<dbReference type="EMBL" id="JFZT01000034">
    <property type="protein sequence ID" value="EZQ10094.1"/>
    <property type="molecule type" value="Genomic_DNA"/>
</dbReference>
<comment type="caution">
    <text evidence="1">The sequence shown here is derived from an EMBL/GenBank/DDBJ whole genome shotgun (WGS) entry which is preliminary data.</text>
</comment>
<gene>
    <name evidence="1" type="ORF">CM19_04485</name>
</gene>
<dbReference type="Proteomes" id="UP000024332">
    <property type="component" value="Unassembled WGS sequence"/>
</dbReference>
<accession>A0A031LRL1</accession>
<evidence type="ECO:0000313" key="1">
    <source>
        <dbReference type="EMBL" id="EZQ10094.1"/>
    </source>
</evidence>
<name>A0A031LRL1_9CREN</name>
<organism evidence="1 2">
    <name type="scientific">Candidatus Acidianus copahuensis</name>
    <dbReference type="NCBI Taxonomy" id="1160895"/>
    <lineage>
        <taxon>Archaea</taxon>
        <taxon>Thermoproteota</taxon>
        <taxon>Thermoprotei</taxon>
        <taxon>Sulfolobales</taxon>
        <taxon>Sulfolobaceae</taxon>
        <taxon>Acidianus</taxon>
    </lineage>
</organism>
<proteinExistence type="predicted"/>
<keyword evidence="2" id="KW-1185">Reference proteome</keyword>
<protein>
    <submittedName>
        <fullName evidence="1">Uncharacterized protein</fullName>
    </submittedName>
</protein>
<sequence length="107" mass="12010">MIPRIDPQLLEGSIILSADQRAVEFWKELPLRKYAEVFKVELADSIRGNLPSLPNLNSTVNLNANKGDESIKSFLLIELGIALKKIFSIDVKVCLQHEDKCVIPSYS</sequence>
<dbReference type="RefSeq" id="WP_048099195.1">
    <property type="nucleotide sequence ID" value="NZ_JFZT01000034.1"/>
</dbReference>
<evidence type="ECO:0000313" key="2">
    <source>
        <dbReference type="Proteomes" id="UP000024332"/>
    </source>
</evidence>
<reference evidence="1 2" key="1">
    <citation type="submission" date="2014-03" db="EMBL/GenBank/DDBJ databases">
        <title>Draft genome sequence of the novel thermoacidophilic archaea Acidianus copahuensis ALE1 strain, isolated from Copahue volcanic area in Neuquen Argentina.</title>
        <authorList>
            <person name="Urbieta M.S."/>
            <person name="Rascovan N."/>
            <person name="Castro C."/>
            <person name="Revale S."/>
            <person name="Giaveno M.A."/>
            <person name="Vazquez M.P."/>
            <person name="Donati E.R."/>
        </authorList>
    </citation>
    <scope>NUCLEOTIDE SEQUENCE [LARGE SCALE GENOMIC DNA]</scope>
    <source>
        <strain evidence="1 2">ALE1</strain>
    </source>
</reference>
<dbReference type="AlphaFoldDB" id="A0A031LRL1"/>